<name>X1CUA2_9ZZZZ</name>
<protein>
    <submittedName>
        <fullName evidence="1">Uncharacterized protein</fullName>
    </submittedName>
</protein>
<comment type="caution">
    <text evidence="1">The sequence shown here is derived from an EMBL/GenBank/DDBJ whole genome shotgun (WGS) entry which is preliminary data.</text>
</comment>
<dbReference type="EMBL" id="BART01026407">
    <property type="protein sequence ID" value="GAG96522.1"/>
    <property type="molecule type" value="Genomic_DNA"/>
</dbReference>
<organism evidence="1">
    <name type="scientific">marine sediment metagenome</name>
    <dbReference type="NCBI Taxonomy" id="412755"/>
    <lineage>
        <taxon>unclassified sequences</taxon>
        <taxon>metagenomes</taxon>
        <taxon>ecological metagenomes</taxon>
    </lineage>
</organism>
<accession>X1CUA2</accession>
<dbReference type="AlphaFoldDB" id="X1CUA2"/>
<proteinExistence type="predicted"/>
<reference evidence="1" key="1">
    <citation type="journal article" date="2014" name="Front. Microbiol.">
        <title>High frequency of phylogenetically diverse reductive dehalogenase-homologous genes in deep subseafloor sedimentary metagenomes.</title>
        <authorList>
            <person name="Kawai M."/>
            <person name="Futagami T."/>
            <person name="Toyoda A."/>
            <person name="Takaki Y."/>
            <person name="Nishi S."/>
            <person name="Hori S."/>
            <person name="Arai W."/>
            <person name="Tsubouchi T."/>
            <person name="Morono Y."/>
            <person name="Uchiyama I."/>
            <person name="Ito T."/>
            <person name="Fujiyama A."/>
            <person name="Inagaki F."/>
            <person name="Takami H."/>
        </authorList>
    </citation>
    <scope>NUCLEOTIDE SEQUENCE</scope>
    <source>
        <strain evidence="1">Expedition CK06-06</strain>
    </source>
</reference>
<evidence type="ECO:0000313" key="1">
    <source>
        <dbReference type="EMBL" id="GAG96522.1"/>
    </source>
</evidence>
<sequence length="120" mass="13271">MSYTSISITAPDNAEQGELVSMSTLVTNISAHSLLFEIKLYAVRDIYAVPTPEETIGSLEVNIGSGQSQSVSGTFIMPAWDTTIVTMVYRFIDVWDFDTYATKVVTLSHYVLLTSLQLRP</sequence>
<gene>
    <name evidence="1" type="ORF">S01H4_47114</name>
</gene>